<dbReference type="AlphaFoldDB" id="A0A517SBW4"/>
<organism evidence="1 2">
    <name type="scientific">Caulifigura coniformis</name>
    <dbReference type="NCBI Taxonomy" id="2527983"/>
    <lineage>
        <taxon>Bacteria</taxon>
        <taxon>Pseudomonadati</taxon>
        <taxon>Planctomycetota</taxon>
        <taxon>Planctomycetia</taxon>
        <taxon>Planctomycetales</taxon>
        <taxon>Planctomycetaceae</taxon>
        <taxon>Caulifigura</taxon>
    </lineage>
</organism>
<sequence length="68" mass="7412">MQTVITEIITADATSIVAVWKIIDRIRERLPASGRPRRDEVVGALSELGYRLIFTGGCLHASGCRLSA</sequence>
<evidence type="ECO:0000313" key="2">
    <source>
        <dbReference type="Proteomes" id="UP000315700"/>
    </source>
</evidence>
<dbReference type="RefSeq" id="WP_145028942.1">
    <property type="nucleotide sequence ID" value="NZ_CP036271.1"/>
</dbReference>
<proteinExistence type="predicted"/>
<protein>
    <submittedName>
        <fullName evidence="1">Uncharacterized protein</fullName>
    </submittedName>
</protein>
<keyword evidence="2" id="KW-1185">Reference proteome</keyword>
<name>A0A517SBW4_9PLAN</name>
<dbReference type="Proteomes" id="UP000315700">
    <property type="component" value="Chromosome"/>
</dbReference>
<accession>A0A517SBW4</accession>
<gene>
    <name evidence="1" type="ORF">Pan44_16270</name>
</gene>
<reference evidence="1 2" key="1">
    <citation type="submission" date="2019-02" db="EMBL/GenBank/DDBJ databases">
        <title>Deep-cultivation of Planctomycetes and their phenomic and genomic characterization uncovers novel biology.</title>
        <authorList>
            <person name="Wiegand S."/>
            <person name="Jogler M."/>
            <person name="Boedeker C."/>
            <person name="Pinto D."/>
            <person name="Vollmers J."/>
            <person name="Rivas-Marin E."/>
            <person name="Kohn T."/>
            <person name="Peeters S.H."/>
            <person name="Heuer A."/>
            <person name="Rast P."/>
            <person name="Oberbeckmann S."/>
            <person name="Bunk B."/>
            <person name="Jeske O."/>
            <person name="Meyerdierks A."/>
            <person name="Storesund J.E."/>
            <person name="Kallscheuer N."/>
            <person name="Luecker S."/>
            <person name="Lage O.M."/>
            <person name="Pohl T."/>
            <person name="Merkel B.J."/>
            <person name="Hornburger P."/>
            <person name="Mueller R.-W."/>
            <person name="Bruemmer F."/>
            <person name="Labrenz M."/>
            <person name="Spormann A.M."/>
            <person name="Op den Camp H."/>
            <person name="Overmann J."/>
            <person name="Amann R."/>
            <person name="Jetten M.S.M."/>
            <person name="Mascher T."/>
            <person name="Medema M.H."/>
            <person name="Devos D.P."/>
            <person name="Kaster A.-K."/>
            <person name="Ovreas L."/>
            <person name="Rohde M."/>
            <person name="Galperin M.Y."/>
            <person name="Jogler C."/>
        </authorList>
    </citation>
    <scope>NUCLEOTIDE SEQUENCE [LARGE SCALE GENOMIC DNA]</scope>
    <source>
        <strain evidence="1 2">Pan44</strain>
    </source>
</reference>
<evidence type="ECO:0000313" key="1">
    <source>
        <dbReference type="EMBL" id="QDT53605.1"/>
    </source>
</evidence>
<dbReference type="InParanoid" id="A0A517SBW4"/>
<dbReference type="KEGG" id="ccos:Pan44_16270"/>
<dbReference type="EMBL" id="CP036271">
    <property type="protein sequence ID" value="QDT53605.1"/>
    <property type="molecule type" value="Genomic_DNA"/>
</dbReference>